<reference evidence="2 3" key="1">
    <citation type="submission" date="2019-08" db="EMBL/GenBank/DDBJ databases">
        <title>Genomes of Antarctic Bizionia species.</title>
        <authorList>
            <person name="Bowman J.P."/>
        </authorList>
    </citation>
    <scope>NUCLEOTIDE SEQUENCE [LARGE SCALE GENOMIC DNA]</scope>
    <source>
        <strain evidence="2 3">ADA-4</strain>
    </source>
</reference>
<evidence type="ECO:0000313" key="3">
    <source>
        <dbReference type="Proteomes" id="UP000323720"/>
    </source>
</evidence>
<comment type="caution">
    <text evidence="2">The sequence shown here is derived from an EMBL/GenBank/DDBJ whole genome shotgun (WGS) entry which is preliminary data.</text>
</comment>
<dbReference type="RefSeq" id="WP_148402045.1">
    <property type="nucleotide sequence ID" value="NZ_VSKK01000001.1"/>
</dbReference>
<dbReference type="SMART" id="SM00530">
    <property type="entry name" value="HTH_XRE"/>
    <property type="match status" value="1"/>
</dbReference>
<dbReference type="PROSITE" id="PS50943">
    <property type="entry name" value="HTH_CROC1"/>
    <property type="match status" value="1"/>
</dbReference>
<dbReference type="OrthoDB" id="9814751at2"/>
<accession>A0A5D0R9Z9</accession>
<dbReference type="InterPro" id="IPR001387">
    <property type="entry name" value="Cro/C1-type_HTH"/>
</dbReference>
<dbReference type="GO" id="GO:0003677">
    <property type="term" value="F:DNA binding"/>
    <property type="evidence" value="ECO:0007669"/>
    <property type="project" value="InterPro"/>
</dbReference>
<dbReference type="EMBL" id="VSKK01000001">
    <property type="protein sequence ID" value="TYB78307.1"/>
    <property type="molecule type" value="Genomic_DNA"/>
</dbReference>
<organism evidence="2 3">
    <name type="scientific">Bizionia myxarmorum</name>
    <dbReference type="NCBI Taxonomy" id="291186"/>
    <lineage>
        <taxon>Bacteria</taxon>
        <taxon>Pseudomonadati</taxon>
        <taxon>Bacteroidota</taxon>
        <taxon>Flavobacteriia</taxon>
        <taxon>Flavobacteriales</taxon>
        <taxon>Flavobacteriaceae</taxon>
        <taxon>Bizionia</taxon>
    </lineage>
</organism>
<dbReference type="AlphaFoldDB" id="A0A5D0R9Z9"/>
<keyword evidence="3" id="KW-1185">Reference proteome</keyword>
<feature type="domain" description="HTH cro/C1-type" evidence="1">
    <location>
        <begin position="22"/>
        <end position="63"/>
    </location>
</feature>
<gene>
    <name evidence="2" type="ORF">ES674_00575</name>
</gene>
<dbReference type="Proteomes" id="UP000323720">
    <property type="component" value="Unassembled WGS sequence"/>
</dbReference>
<dbReference type="Pfam" id="PF13443">
    <property type="entry name" value="HTH_26"/>
    <property type="match status" value="1"/>
</dbReference>
<dbReference type="SUPFAM" id="SSF47413">
    <property type="entry name" value="lambda repressor-like DNA-binding domains"/>
    <property type="match status" value="1"/>
</dbReference>
<proteinExistence type="predicted"/>
<evidence type="ECO:0000259" key="1">
    <source>
        <dbReference type="PROSITE" id="PS50943"/>
    </source>
</evidence>
<evidence type="ECO:0000313" key="2">
    <source>
        <dbReference type="EMBL" id="TYB78307.1"/>
    </source>
</evidence>
<dbReference type="Gene3D" id="1.10.260.40">
    <property type="entry name" value="lambda repressor-like DNA-binding domains"/>
    <property type="match status" value="1"/>
</dbReference>
<protein>
    <submittedName>
        <fullName evidence="2">Helix-turn-helix transcriptional regulator</fullName>
    </submittedName>
</protein>
<name>A0A5D0R9Z9_9FLAO</name>
<sequence length="141" mass="16030">MKNLFTINLNYIKRINALDNNDLVKIIGLTSSTVSNLLNDKSTPNAETLLKISDEFKYSVDDLLKVDLSKRKGIYNINQPLGQVQEEIIYPLGYTPKTGRLFKTATPIENAINSYIETQVDLKTKKLAERLLEIEKLINTK</sequence>
<dbReference type="InterPro" id="IPR010982">
    <property type="entry name" value="Lambda_DNA-bd_dom_sf"/>
</dbReference>